<gene>
    <name evidence="2" type="ORF">POTOM_037548</name>
</gene>
<evidence type="ECO:0000313" key="2">
    <source>
        <dbReference type="EMBL" id="KAG6757242.1"/>
    </source>
</evidence>
<reference evidence="2" key="1">
    <citation type="journal article" date="2020" name="bioRxiv">
        <title>Hybrid origin of Populus tomentosa Carr. identified through genome sequencing and phylogenomic analysis.</title>
        <authorList>
            <person name="An X."/>
            <person name="Gao K."/>
            <person name="Chen Z."/>
            <person name="Li J."/>
            <person name="Yang X."/>
            <person name="Yang X."/>
            <person name="Zhou J."/>
            <person name="Guo T."/>
            <person name="Zhao T."/>
            <person name="Huang S."/>
            <person name="Miao D."/>
            <person name="Khan W.U."/>
            <person name="Rao P."/>
            <person name="Ye M."/>
            <person name="Lei B."/>
            <person name="Liao W."/>
            <person name="Wang J."/>
            <person name="Ji L."/>
            <person name="Li Y."/>
            <person name="Guo B."/>
            <person name="Mustafa N.S."/>
            <person name="Li S."/>
            <person name="Yun Q."/>
            <person name="Keller S.R."/>
            <person name="Mao J."/>
            <person name="Zhang R."/>
            <person name="Strauss S.H."/>
        </authorList>
    </citation>
    <scope>NUCLEOTIDE SEQUENCE</scope>
    <source>
        <strain evidence="2">GM15</strain>
        <tissue evidence="2">Leaf</tissue>
    </source>
</reference>
<keyword evidence="1" id="KW-0472">Membrane</keyword>
<keyword evidence="3" id="KW-1185">Reference proteome</keyword>
<keyword evidence="1" id="KW-1133">Transmembrane helix</keyword>
<comment type="caution">
    <text evidence="2">The sequence shown here is derived from an EMBL/GenBank/DDBJ whole genome shotgun (WGS) entry which is preliminary data.</text>
</comment>
<keyword evidence="1" id="KW-0812">Transmembrane</keyword>
<dbReference type="Proteomes" id="UP000886885">
    <property type="component" value="Chromosome 10D"/>
</dbReference>
<organism evidence="2 3">
    <name type="scientific">Populus tomentosa</name>
    <name type="common">Chinese white poplar</name>
    <dbReference type="NCBI Taxonomy" id="118781"/>
    <lineage>
        <taxon>Eukaryota</taxon>
        <taxon>Viridiplantae</taxon>
        <taxon>Streptophyta</taxon>
        <taxon>Embryophyta</taxon>
        <taxon>Tracheophyta</taxon>
        <taxon>Spermatophyta</taxon>
        <taxon>Magnoliopsida</taxon>
        <taxon>eudicotyledons</taxon>
        <taxon>Gunneridae</taxon>
        <taxon>Pentapetalae</taxon>
        <taxon>rosids</taxon>
        <taxon>fabids</taxon>
        <taxon>Malpighiales</taxon>
        <taxon>Salicaceae</taxon>
        <taxon>Saliceae</taxon>
        <taxon>Populus</taxon>
    </lineage>
</organism>
<feature type="transmembrane region" description="Helical" evidence="1">
    <location>
        <begin position="70"/>
        <end position="92"/>
    </location>
</feature>
<sequence length="159" mass="17818">MSADVENPKAEEEQKAAWYTGVLKQTYIYAVAVGYCIPALHQQVDRHEIPLSRGTNCITIRRKKNCLLKYYSSFASAMGVVDVMAVFIHHLWWKCATCATRLPVHVYGFQMGSSLLGISMAIDFVYNKHVVMTTWGLALYNTLEALLTLSAGIAYYGRA</sequence>
<feature type="transmembrane region" description="Helical" evidence="1">
    <location>
        <begin position="104"/>
        <end position="126"/>
    </location>
</feature>
<evidence type="ECO:0000313" key="3">
    <source>
        <dbReference type="Proteomes" id="UP000886885"/>
    </source>
</evidence>
<proteinExistence type="predicted"/>
<dbReference type="AlphaFoldDB" id="A0A8X7YWZ7"/>
<protein>
    <submittedName>
        <fullName evidence="2">Uncharacterized protein</fullName>
    </submittedName>
</protein>
<feature type="transmembrane region" description="Helical" evidence="1">
    <location>
        <begin position="138"/>
        <end position="157"/>
    </location>
</feature>
<evidence type="ECO:0000256" key="1">
    <source>
        <dbReference type="SAM" id="Phobius"/>
    </source>
</evidence>
<name>A0A8X7YWZ7_POPTO</name>
<accession>A0A8X7YWZ7</accession>
<dbReference type="EMBL" id="JAAWWB010000020">
    <property type="protein sequence ID" value="KAG6757242.1"/>
    <property type="molecule type" value="Genomic_DNA"/>
</dbReference>